<proteinExistence type="predicted"/>
<keyword evidence="3" id="KW-1185">Reference proteome</keyword>
<evidence type="ECO:0000313" key="3">
    <source>
        <dbReference type="Proteomes" id="UP000429229"/>
    </source>
</evidence>
<accession>A0A6I4U6L5</accession>
<name>A0A6I4U6L5_9SPHN</name>
<feature type="transmembrane region" description="Helical" evidence="1">
    <location>
        <begin position="6"/>
        <end position="23"/>
    </location>
</feature>
<comment type="caution">
    <text evidence="2">The sequence shown here is derived from an EMBL/GenBank/DDBJ whole genome shotgun (WGS) entry which is preliminary data.</text>
</comment>
<dbReference type="OrthoDB" id="7581964at2"/>
<gene>
    <name evidence="2" type="ORF">GRI68_07065</name>
</gene>
<evidence type="ECO:0000256" key="1">
    <source>
        <dbReference type="SAM" id="Phobius"/>
    </source>
</evidence>
<keyword evidence="1" id="KW-0812">Transmembrane</keyword>
<keyword evidence="1" id="KW-1133">Transmembrane helix</keyword>
<evidence type="ECO:0000313" key="2">
    <source>
        <dbReference type="EMBL" id="MXP09937.1"/>
    </source>
</evidence>
<dbReference type="EMBL" id="WTYR01000001">
    <property type="protein sequence ID" value="MXP09937.1"/>
    <property type="molecule type" value="Genomic_DNA"/>
</dbReference>
<feature type="transmembrane region" description="Helical" evidence="1">
    <location>
        <begin position="32"/>
        <end position="51"/>
    </location>
</feature>
<dbReference type="AlphaFoldDB" id="A0A6I4U6L5"/>
<dbReference type="RefSeq" id="WP_160616593.1">
    <property type="nucleotide sequence ID" value="NZ_WTYR01000001.1"/>
</dbReference>
<keyword evidence="1" id="KW-0472">Membrane</keyword>
<organism evidence="2 3">
    <name type="scientific">Alteriqipengyuania halimionae</name>
    <dbReference type="NCBI Taxonomy" id="1926630"/>
    <lineage>
        <taxon>Bacteria</taxon>
        <taxon>Pseudomonadati</taxon>
        <taxon>Pseudomonadota</taxon>
        <taxon>Alphaproteobacteria</taxon>
        <taxon>Sphingomonadales</taxon>
        <taxon>Erythrobacteraceae</taxon>
        <taxon>Alteriqipengyuania</taxon>
    </lineage>
</organism>
<dbReference type="Proteomes" id="UP000429229">
    <property type="component" value="Unassembled WGS sequence"/>
</dbReference>
<protein>
    <submittedName>
        <fullName evidence="2">Uncharacterized protein</fullName>
    </submittedName>
</protein>
<reference evidence="2 3" key="1">
    <citation type="submission" date="2019-12" db="EMBL/GenBank/DDBJ databases">
        <title>Genomic-based taxomic classification of the family Erythrobacteraceae.</title>
        <authorList>
            <person name="Xu L."/>
        </authorList>
    </citation>
    <scope>NUCLEOTIDE SEQUENCE [LARGE SCALE GENOMIC DNA]</scope>
    <source>
        <strain evidence="2 3">LMG 29519</strain>
    </source>
</reference>
<sequence length="64" mass="6884">MSIILSIVMLGAFAMVGAAYLAWRQGLPKKRIGLLLLLALVMAVNVGIWTIPDAEGNTPFEKAE</sequence>